<evidence type="ECO:0000256" key="9">
    <source>
        <dbReference type="ARBA" id="ARBA00022741"/>
    </source>
</evidence>
<dbReference type="Gene3D" id="3.10.450.50">
    <property type="match status" value="1"/>
</dbReference>
<dbReference type="GO" id="GO:0065002">
    <property type="term" value="P:intracellular protein transmembrane transport"/>
    <property type="evidence" value="ECO:0007669"/>
    <property type="project" value="UniProtKB-UniRule"/>
</dbReference>
<dbReference type="GO" id="GO:0005524">
    <property type="term" value="F:ATP binding"/>
    <property type="evidence" value="ECO:0007669"/>
    <property type="project" value="UniProtKB-UniRule"/>
</dbReference>
<feature type="region of interest" description="Disordered" evidence="18">
    <location>
        <begin position="1029"/>
        <end position="1101"/>
    </location>
</feature>
<feature type="compositionally biased region" description="Basic and acidic residues" evidence="18">
    <location>
        <begin position="1036"/>
        <end position="1061"/>
    </location>
</feature>
<dbReference type="EMBL" id="CP119311">
    <property type="protein sequence ID" value="WEK35747.1"/>
    <property type="molecule type" value="Genomic_DNA"/>
</dbReference>
<dbReference type="GO" id="GO:0008564">
    <property type="term" value="F:protein-exporting ATPase activity"/>
    <property type="evidence" value="ECO:0007669"/>
    <property type="project" value="UniProtKB-EC"/>
</dbReference>
<dbReference type="GO" id="GO:0043952">
    <property type="term" value="P:protein transport by the Sec complex"/>
    <property type="evidence" value="ECO:0007669"/>
    <property type="project" value="TreeGrafter"/>
</dbReference>
<keyword evidence="4 16" id="KW-0813">Transport</keyword>
<evidence type="ECO:0000256" key="14">
    <source>
        <dbReference type="ARBA" id="ARBA00023010"/>
    </source>
</evidence>
<keyword evidence="7" id="KW-0997">Cell inner membrane</keyword>
<dbReference type="Pfam" id="PF21090">
    <property type="entry name" value="P-loop_SecA"/>
    <property type="match status" value="2"/>
</dbReference>
<dbReference type="EC" id="7.4.2.8" evidence="16"/>
<dbReference type="Gene3D" id="3.90.1440.10">
    <property type="entry name" value="SecA, preprotein cross-linking domain"/>
    <property type="match status" value="1"/>
</dbReference>
<dbReference type="FunFam" id="3.40.50.300:FF:000246">
    <property type="entry name" value="Preprotein translocase subunit SecA"/>
    <property type="match status" value="1"/>
</dbReference>
<evidence type="ECO:0000256" key="11">
    <source>
        <dbReference type="ARBA" id="ARBA00022840"/>
    </source>
</evidence>
<keyword evidence="5 16" id="KW-1003">Cell membrane</keyword>
<proteinExistence type="inferred from homology"/>
<dbReference type="GO" id="GO:0005886">
    <property type="term" value="C:plasma membrane"/>
    <property type="evidence" value="ECO:0007669"/>
    <property type="project" value="UniProtKB-SubCell"/>
</dbReference>
<feature type="domain" description="Helicase C-terminal" evidence="20">
    <location>
        <begin position="605"/>
        <end position="789"/>
    </location>
</feature>
<keyword evidence="14 16" id="KW-0811">Translocation</keyword>
<evidence type="ECO:0000256" key="8">
    <source>
        <dbReference type="ARBA" id="ARBA00022723"/>
    </source>
</evidence>
<reference evidence="22" key="1">
    <citation type="submission" date="2023-03" db="EMBL/GenBank/DDBJ databases">
        <title>Andean soil-derived lignocellulolytic bacterial consortium as a source of novel taxa and putative plastic-active enzymes.</title>
        <authorList>
            <person name="Diaz-Garcia L."/>
            <person name="Chuvochina M."/>
            <person name="Feuerriegel G."/>
            <person name="Bunk B."/>
            <person name="Sproer C."/>
            <person name="Streit W.R."/>
            <person name="Rodriguez L.M."/>
            <person name="Overmann J."/>
            <person name="Jimenez D.J."/>
        </authorList>
    </citation>
    <scope>NUCLEOTIDE SEQUENCE</scope>
    <source>
        <strain evidence="22">MAG 7</strain>
    </source>
</reference>
<keyword evidence="6 16" id="KW-0963">Cytoplasm</keyword>
<evidence type="ECO:0000256" key="17">
    <source>
        <dbReference type="RuleBase" id="RU003874"/>
    </source>
</evidence>
<dbReference type="Gene3D" id="3.40.50.300">
    <property type="entry name" value="P-loop containing nucleotide triphosphate hydrolases"/>
    <property type="match status" value="2"/>
</dbReference>
<evidence type="ECO:0000256" key="13">
    <source>
        <dbReference type="ARBA" id="ARBA00022967"/>
    </source>
</evidence>
<dbReference type="InterPro" id="IPR000185">
    <property type="entry name" value="SecA"/>
</dbReference>
<organism evidence="22 23">
    <name type="scientific">Candidatus Pseudobacter hemicellulosilyticus</name>
    <dbReference type="NCBI Taxonomy" id="3121375"/>
    <lineage>
        <taxon>Bacteria</taxon>
        <taxon>Pseudomonadati</taxon>
        <taxon>Bacteroidota</taxon>
        <taxon>Chitinophagia</taxon>
        <taxon>Chitinophagales</taxon>
        <taxon>Chitinophagaceae</taxon>
        <taxon>Pseudobacter</taxon>
    </lineage>
</organism>
<evidence type="ECO:0000259" key="20">
    <source>
        <dbReference type="PROSITE" id="PS51194"/>
    </source>
</evidence>
<dbReference type="PANTHER" id="PTHR30612">
    <property type="entry name" value="SECA INNER MEMBRANE COMPONENT OF SEC PROTEIN SECRETION SYSTEM"/>
    <property type="match status" value="1"/>
</dbReference>
<evidence type="ECO:0000256" key="12">
    <source>
        <dbReference type="ARBA" id="ARBA00022927"/>
    </source>
</evidence>
<dbReference type="GO" id="GO:0006605">
    <property type="term" value="P:protein targeting"/>
    <property type="evidence" value="ECO:0007669"/>
    <property type="project" value="UniProtKB-UniRule"/>
</dbReference>
<dbReference type="InterPro" id="IPR001650">
    <property type="entry name" value="Helicase_C-like"/>
</dbReference>
<evidence type="ECO:0000256" key="2">
    <source>
        <dbReference type="ARBA" id="ARBA00004496"/>
    </source>
</evidence>
<dbReference type="PROSITE" id="PS51196">
    <property type="entry name" value="SECA_MOTOR_DEAD"/>
    <property type="match status" value="1"/>
</dbReference>
<dbReference type="GO" id="GO:0017038">
    <property type="term" value="P:protein import"/>
    <property type="evidence" value="ECO:0007669"/>
    <property type="project" value="InterPro"/>
</dbReference>
<dbReference type="InterPro" id="IPR020937">
    <property type="entry name" value="SecA_CS"/>
</dbReference>
<dbReference type="Pfam" id="PF02810">
    <property type="entry name" value="SEC-C"/>
    <property type="match status" value="1"/>
</dbReference>
<dbReference type="InterPro" id="IPR011116">
    <property type="entry name" value="SecA_Wing/Scaffold"/>
</dbReference>
<evidence type="ECO:0000256" key="15">
    <source>
        <dbReference type="ARBA" id="ARBA00023136"/>
    </source>
</evidence>
<dbReference type="PROSITE" id="PS51192">
    <property type="entry name" value="HELICASE_ATP_BIND_1"/>
    <property type="match status" value="1"/>
</dbReference>
<dbReference type="NCBIfam" id="TIGR00963">
    <property type="entry name" value="secA"/>
    <property type="match status" value="1"/>
</dbReference>
<feature type="binding site" evidence="16">
    <location>
        <position position="177"/>
    </location>
    <ligand>
        <name>ATP</name>
        <dbReference type="ChEBI" id="CHEBI:30616"/>
    </ligand>
</feature>
<dbReference type="InterPro" id="IPR014001">
    <property type="entry name" value="Helicase_ATP-bd"/>
</dbReference>
<comment type="similarity">
    <text evidence="3 16 17">Belongs to the SecA family.</text>
</comment>
<evidence type="ECO:0000259" key="19">
    <source>
        <dbReference type="PROSITE" id="PS51192"/>
    </source>
</evidence>
<dbReference type="AlphaFoldDB" id="A0AAJ5WU72"/>
<keyword evidence="15 16" id="KW-0472">Membrane</keyword>
<dbReference type="PROSITE" id="PS01312">
    <property type="entry name" value="SECA"/>
    <property type="match status" value="1"/>
</dbReference>
<evidence type="ECO:0000256" key="5">
    <source>
        <dbReference type="ARBA" id="ARBA00022475"/>
    </source>
</evidence>
<dbReference type="SMART" id="SM00958">
    <property type="entry name" value="SecA_PP_bind"/>
    <property type="match status" value="1"/>
</dbReference>
<dbReference type="CDD" id="cd18803">
    <property type="entry name" value="SF2_C_secA"/>
    <property type="match status" value="1"/>
</dbReference>
<dbReference type="SUPFAM" id="SSF52540">
    <property type="entry name" value="P-loop containing nucleoside triphosphate hydrolases"/>
    <property type="match status" value="2"/>
</dbReference>
<keyword evidence="12 16" id="KW-0653">Protein transport</keyword>
<keyword evidence="10" id="KW-0862">Zinc</keyword>
<evidence type="ECO:0000259" key="21">
    <source>
        <dbReference type="PROSITE" id="PS51196"/>
    </source>
</evidence>
<comment type="subunit">
    <text evidence="16">Monomer and homodimer. Part of the essential Sec protein translocation apparatus which comprises SecA, SecYEG and auxiliary proteins SecDF. Other proteins may also be involved.</text>
</comment>
<dbReference type="GO" id="GO:0031522">
    <property type="term" value="C:cell envelope Sec protein transport complex"/>
    <property type="evidence" value="ECO:0007669"/>
    <property type="project" value="TreeGrafter"/>
</dbReference>
<keyword evidence="11 16" id="KW-0067">ATP-binding</keyword>
<keyword evidence="8" id="KW-0479">Metal-binding</keyword>
<protein>
    <recommendedName>
        <fullName evidence="16 17">Protein translocase subunit SecA</fullName>
        <ecNumber evidence="16">7.4.2.8</ecNumber>
    </recommendedName>
</protein>
<dbReference type="NCBIfam" id="NF009536">
    <property type="entry name" value="PRK12901.1"/>
    <property type="match status" value="1"/>
</dbReference>
<dbReference type="PRINTS" id="PR00906">
    <property type="entry name" value="SECA"/>
</dbReference>
<dbReference type="CDD" id="cd17928">
    <property type="entry name" value="DEXDc_SecA"/>
    <property type="match status" value="1"/>
</dbReference>
<evidence type="ECO:0000313" key="22">
    <source>
        <dbReference type="EMBL" id="WEK35747.1"/>
    </source>
</evidence>
<comment type="catalytic activity">
    <reaction evidence="16">
        <text>ATP + H2O + cellular proteinSide 1 = ADP + phosphate + cellular proteinSide 2.</text>
        <dbReference type="EC" id="7.4.2.8"/>
    </reaction>
</comment>
<dbReference type="PANTHER" id="PTHR30612:SF0">
    <property type="entry name" value="CHLOROPLAST PROTEIN-TRANSPORTING ATPASE"/>
    <property type="match status" value="1"/>
</dbReference>
<dbReference type="SUPFAM" id="SSF81767">
    <property type="entry name" value="Pre-protein crosslinking domain of SecA"/>
    <property type="match status" value="1"/>
</dbReference>
<feature type="domain" description="Helicase ATP-binding" evidence="19">
    <location>
        <begin position="179"/>
        <end position="338"/>
    </location>
</feature>
<evidence type="ECO:0000256" key="7">
    <source>
        <dbReference type="ARBA" id="ARBA00022519"/>
    </source>
</evidence>
<dbReference type="Gene3D" id="1.10.3060.10">
    <property type="entry name" value="Helical scaffold and wing domains of SecA"/>
    <property type="match status" value="1"/>
</dbReference>
<dbReference type="Pfam" id="PF07517">
    <property type="entry name" value="SecA_DEAD"/>
    <property type="match status" value="1"/>
</dbReference>
<dbReference type="Pfam" id="PF01043">
    <property type="entry name" value="SecA_PP_bind"/>
    <property type="match status" value="1"/>
</dbReference>
<evidence type="ECO:0000256" key="4">
    <source>
        <dbReference type="ARBA" id="ARBA00022448"/>
    </source>
</evidence>
<evidence type="ECO:0000256" key="3">
    <source>
        <dbReference type="ARBA" id="ARBA00007650"/>
    </source>
</evidence>
<evidence type="ECO:0000256" key="10">
    <source>
        <dbReference type="ARBA" id="ARBA00022833"/>
    </source>
</evidence>
<evidence type="ECO:0000313" key="23">
    <source>
        <dbReference type="Proteomes" id="UP001220610"/>
    </source>
</evidence>
<dbReference type="SMART" id="SM00957">
    <property type="entry name" value="SecA_DEAD"/>
    <property type="match status" value="1"/>
</dbReference>
<comment type="function">
    <text evidence="16">Part of the Sec protein translocase complex. Interacts with the SecYEG preprotein conducting channel. Has a central role in coupling the hydrolysis of ATP to the transfer of proteins into and across the cell membrane, serving as an ATP-driven molecular motor driving the stepwise translocation of polypeptide chains across the membrane.</text>
</comment>
<dbReference type="InterPro" id="IPR011130">
    <property type="entry name" value="SecA_preprotein_X-link_dom"/>
</dbReference>
<dbReference type="GO" id="GO:0046872">
    <property type="term" value="F:metal ion binding"/>
    <property type="evidence" value="ECO:0007669"/>
    <property type="project" value="UniProtKB-KW"/>
</dbReference>
<dbReference type="PROSITE" id="PS51194">
    <property type="entry name" value="HELICASE_CTER"/>
    <property type="match status" value="1"/>
</dbReference>
<sequence length="1111" mass="125194">MLGFISKIFGGSKSEKDIKSVLPIVEKINQHFATYQSLSNDALRGKTNEFRQRIQEHLQAIDDQISSLNKEAEALPFSDITGKDAIYQEVDKLAKDRDKQLEEILKEILPEAFAVVKETARRFKENEVVTATATQHDRDLSVKRAHVTINGDQVSYTNSWTAGGNVVTWNMVHYDVQLIGGSVLHTGKISEMATGEGKTLVSTLPAYLNALAGHGVHIVTVNDYLAKRDSEWNGPLFEWLGLVVDCIDKHQPNSADRRKAYQADITYGTNNEFGFDYLRDNMVHTPEEMVQRKHHFAMVDEVDSVLVDDARTPLIISGPVPKGDEQQYHLLKNRVQFLVEEQKKVTNKYLNEAKKLFGEGEDDPKTGGLALMRAYRGLPKNSALIKFLSEPGIRVKLQKSENYYLADQQKQMPTVDQELFFHIDEKNNQVDLTDKGIQAITRSGEDPEFFVLPDIGITLAEIDRSELDPEVKLQQKEAVLNDYTIKADRIHTVQQLLKAYTLFDKDVEYVVMDGQVKIVDEQTGRILDGRRYSDGLHQAIEAKEDVKIEAATQTYATITLQNYFRMYHKLAGMTGTAITEAGEFWDIYKLDVVTIPTNVKAIRKDQEDLVYKTKREKYKAVIDEIEQLRNAGRPVLVGTTSVEVSELLSKMLSGKKIPHNVLNAKQHAREAQVVAEAGLAGAVTIATNMAGRGTDIKLGTGVKEAGGLAIIGTERHESRRVDRQLRGRAGRQGDPGTTQFYVSLEDELMRLFGSERIASIMDRFGYKEGEVIQHSMVTRSIERAQKKVEENNFGIRKRLLEYDDVMNKQRNVIYKKRNHALFGDRLALDLDNAFYIVAEGLVNSFLEQRDYEGFKMGAILNFGIDSAITAEEFDKGNANDLSEKLYQEATTRYQRKIGDLQTQAVPVFRNIRETQGNHIENVVVPFTDGKKGLQVLANLDRTVSTEGRELSNALERQITLAIIDDAWKEHLRSMDDLKQSVQTAYLEQKDPLVIYKITAFDLFKRMDSEVNKDIIGFLSHASIPIEQNPSAPAQIREGREQKTDMSRMRANKEEVDARGDDYAANENDYFDPSGSGVKQEPVKVGPKIGRNDPCPCGSGKKFKNCHGKDAV</sequence>
<dbReference type="InterPro" id="IPR036266">
    <property type="entry name" value="SecA_Wing/Scaffold_sf"/>
</dbReference>
<feature type="binding site" evidence="16">
    <location>
        <position position="695"/>
    </location>
    <ligand>
        <name>ATP</name>
        <dbReference type="ChEBI" id="CHEBI:30616"/>
    </ligand>
</feature>
<dbReference type="InterPro" id="IPR004027">
    <property type="entry name" value="SEC_C_motif"/>
</dbReference>
<dbReference type="FunFam" id="3.40.50.300:FF:000694">
    <property type="entry name" value="Preprotein translocase subunit SecA"/>
    <property type="match status" value="1"/>
</dbReference>
<dbReference type="InterPro" id="IPR036670">
    <property type="entry name" value="SecA_X-link_sf"/>
</dbReference>
<dbReference type="GO" id="GO:0005829">
    <property type="term" value="C:cytosol"/>
    <property type="evidence" value="ECO:0007669"/>
    <property type="project" value="TreeGrafter"/>
</dbReference>
<dbReference type="InterPro" id="IPR011115">
    <property type="entry name" value="SecA_DEAD"/>
</dbReference>
<dbReference type="InterPro" id="IPR014018">
    <property type="entry name" value="SecA_motor_DEAD"/>
</dbReference>
<evidence type="ECO:0000256" key="18">
    <source>
        <dbReference type="SAM" id="MobiDB-lite"/>
    </source>
</evidence>
<dbReference type="HAMAP" id="MF_01382">
    <property type="entry name" value="SecA"/>
    <property type="match status" value="1"/>
</dbReference>
<feature type="domain" description="SecA family profile" evidence="21">
    <location>
        <begin position="3"/>
        <end position="773"/>
    </location>
</feature>
<accession>A0AAJ5WU72</accession>
<comment type="cofactor">
    <cofactor evidence="1">
        <name>Zn(2+)</name>
        <dbReference type="ChEBI" id="CHEBI:29105"/>
    </cofactor>
</comment>
<evidence type="ECO:0000256" key="16">
    <source>
        <dbReference type="HAMAP-Rule" id="MF_01382"/>
    </source>
</evidence>
<comment type="subcellular location">
    <subcellularLocation>
        <location evidence="16">Cell membrane</location>
        <topology evidence="16">Peripheral membrane protein</topology>
        <orientation evidence="16">Cytoplasmic side</orientation>
    </subcellularLocation>
    <subcellularLocation>
        <location evidence="2 16">Cytoplasm</location>
    </subcellularLocation>
    <text evidence="16">Distribution is 50-50.</text>
</comment>
<gene>
    <name evidence="16 22" type="primary">secA</name>
    <name evidence="22" type="ORF">P0Y53_24945</name>
</gene>
<dbReference type="InterPro" id="IPR027417">
    <property type="entry name" value="P-loop_NTPase"/>
</dbReference>
<keyword evidence="9 16" id="KW-0547">Nucleotide-binding</keyword>
<dbReference type="Pfam" id="PF07516">
    <property type="entry name" value="SecA_SW"/>
    <property type="match status" value="1"/>
</dbReference>
<feature type="binding site" evidence="16">
    <location>
        <begin position="195"/>
        <end position="199"/>
    </location>
    <ligand>
        <name>ATP</name>
        <dbReference type="ChEBI" id="CHEBI:30616"/>
    </ligand>
</feature>
<evidence type="ECO:0000256" key="1">
    <source>
        <dbReference type="ARBA" id="ARBA00001947"/>
    </source>
</evidence>
<name>A0AAJ5WU72_9BACT</name>
<dbReference type="Proteomes" id="UP001220610">
    <property type="component" value="Chromosome"/>
</dbReference>
<dbReference type="InterPro" id="IPR044722">
    <property type="entry name" value="SecA_SF2_C"/>
</dbReference>
<keyword evidence="13 16" id="KW-1278">Translocase</keyword>
<evidence type="ECO:0000256" key="6">
    <source>
        <dbReference type="ARBA" id="ARBA00022490"/>
    </source>
</evidence>
<dbReference type="SUPFAM" id="SSF81886">
    <property type="entry name" value="Helical scaffold and wing domains of SecA"/>
    <property type="match status" value="1"/>
</dbReference>